<dbReference type="EMBL" id="BMAQ01000019">
    <property type="protein sequence ID" value="GFR38509.1"/>
    <property type="molecule type" value="Genomic_DNA"/>
</dbReference>
<name>A0A916VGA1_9BACL</name>
<keyword evidence="2" id="KW-1185">Reference proteome</keyword>
<dbReference type="AlphaFoldDB" id="A0A916VGA1"/>
<dbReference type="Proteomes" id="UP000654993">
    <property type="component" value="Unassembled WGS sequence"/>
</dbReference>
<protein>
    <submittedName>
        <fullName evidence="1">Uncharacterized protein</fullName>
    </submittedName>
</protein>
<comment type="caution">
    <text evidence="1">The sequence shown here is derived from an EMBL/GenBank/DDBJ whole genome shotgun (WGS) entry which is preliminary data.</text>
</comment>
<sequence length="51" mass="5899">MRCGERKYRVIHECGDERKVVVVTARTPAEARKKFRMTYGSEGQIISVTRV</sequence>
<evidence type="ECO:0000313" key="1">
    <source>
        <dbReference type="EMBL" id="GFR38509.1"/>
    </source>
</evidence>
<accession>A0A916VGA1</accession>
<organism evidence="1 2">
    <name type="scientific">Insulibacter thermoxylanivorax</name>
    <dbReference type="NCBI Taxonomy" id="2749268"/>
    <lineage>
        <taxon>Bacteria</taxon>
        <taxon>Bacillati</taxon>
        <taxon>Bacillota</taxon>
        <taxon>Bacilli</taxon>
        <taxon>Bacillales</taxon>
        <taxon>Paenibacillaceae</taxon>
        <taxon>Insulibacter</taxon>
    </lineage>
</organism>
<dbReference type="RefSeq" id="WP_200966753.1">
    <property type="nucleotide sequence ID" value="NZ_BMAQ01000019.1"/>
</dbReference>
<reference evidence="1" key="2">
    <citation type="journal article" date="2021" name="Data Brief">
        <title>Draft genome sequence data of the facultative, thermophilic, xylanolytic bacterium Paenibacillus sp. strain DA-C8.</title>
        <authorList>
            <person name="Chhe C."/>
            <person name="Uke A."/>
            <person name="Baramee S."/>
            <person name="Ungkulpasvich U."/>
            <person name="Tachaapaikoon C."/>
            <person name="Pason P."/>
            <person name="Waeonukul R."/>
            <person name="Ratanakhanokchai K."/>
            <person name="Kosugi A."/>
        </authorList>
    </citation>
    <scope>NUCLEOTIDE SEQUENCE</scope>
    <source>
        <strain evidence="1">DA-C8</strain>
    </source>
</reference>
<reference evidence="1" key="1">
    <citation type="submission" date="2020-08" db="EMBL/GenBank/DDBJ databases">
        <authorList>
            <person name="Uke A."/>
            <person name="Chhe C."/>
            <person name="Baramee S."/>
            <person name="Kosugi A."/>
        </authorList>
    </citation>
    <scope>NUCLEOTIDE SEQUENCE</scope>
    <source>
        <strain evidence="1">DA-C8</strain>
    </source>
</reference>
<gene>
    <name evidence="1" type="ORF">PRECH8_18050</name>
</gene>
<evidence type="ECO:0000313" key="2">
    <source>
        <dbReference type="Proteomes" id="UP000654993"/>
    </source>
</evidence>
<proteinExistence type="predicted"/>